<comment type="caution">
    <text evidence="11">The sequence shown here is derived from an EMBL/GenBank/DDBJ whole genome shotgun (WGS) entry which is preliminary data.</text>
</comment>
<dbReference type="GO" id="GO:0046872">
    <property type="term" value="F:metal ion binding"/>
    <property type="evidence" value="ECO:0007669"/>
    <property type="project" value="UniProtKB-KW"/>
</dbReference>
<dbReference type="AlphaFoldDB" id="A0A178M7U0"/>
<evidence type="ECO:0000256" key="2">
    <source>
        <dbReference type="ARBA" id="ARBA00022649"/>
    </source>
</evidence>
<keyword evidence="2" id="KW-1277">Toxin-antitoxin system</keyword>
<evidence type="ECO:0000256" key="3">
    <source>
        <dbReference type="ARBA" id="ARBA00022679"/>
    </source>
</evidence>
<keyword evidence="7" id="KW-0067">ATP-binding</keyword>
<keyword evidence="3" id="KW-0808">Transferase</keyword>
<comment type="cofactor">
    <cofactor evidence="1">
        <name>Mg(2+)</name>
        <dbReference type="ChEBI" id="CHEBI:18420"/>
    </cofactor>
</comment>
<keyword evidence="8" id="KW-0460">Magnesium</keyword>
<evidence type="ECO:0000256" key="6">
    <source>
        <dbReference type="ARBA" id="ARBA00022741"/>
    </source>
</evidence>
<evidence type="ECO:0000256" key="7">
    <source>
        <dbReference type="ARBA" id="ARBA00022840"/>
    </source>
</evidence>
<sequence length="97" mass="10955">MRTLDDIMTQLRVLQPDLRRRYPIRSMGVFGSYVRGEQREDSDVDVLVELGDGMDLIAYAGLQIELSDALGVAVDLVEREALRPRYAPHVLSEIVPL</sequence>
<accession>A0A178M7U0</accession>
<dbReference type="STRING" id="1285242.A6A04_08440"/>
<dbReference type="SUPFAM" id="SSF81301">
    <property type="entry name" value="Nucleotidyltransferase"/>
    <property type="match status" value="1"/>
</dbReference>
<dbReference type="InterPro" id="IPR002934">
    <property type="entry name" value="Polymerase_NTP_transf_dom"/>
</dbReference>
<evidence type="ECO:0000256" key="8">
    <source>
        <dbReference type="ARBA" id="ARBA00022842"/>
    </source>
</evidence>
<evidence type="ECO:0000313" key="12">
    <source>
        <dbReference type="Proteomes" id="UP000078428"/>
    </source>
</evidence>
<dbReference type="InterPro" id="IPR052038">
    <property type="entry name" value="Type-VII_TA_antitoxin"/>
</dbReference>
<comment type="similarity">
    <text evidence="9">Belongs to the MntA antitoxin family.</text>
</comment>
<keyword evidence="12" id="KW-1185">Reference proteome</keyword>
<evidence type="ECO:0000256" key="9">
    <source>
        <dbReference type="ARBA" id="ARBA00038276"/>
    </source>
</evidence>
<dbReference type="OrthoDB" id="559450at2"/>
<name>A0A178M7U0_9PROT</name>
<organism evidence="11 12">
    <name type="scientific">Paramagnetospirillum marisnigri</name>
    <dbReference type="NCBI Taxonomy" id="1285242"/>
    <lineage>
        <taxon>Bacteria</taxon>
        <taxon>Pseudomonadati</taxon>
        <taxon>Pseudomonadota</taxon>
        <taxon>Alphaproteobacteria</taxon>
        <taxon>Rhodospirillales</taxon>
        <taxon>Magnetospirillaceae</taxon>
        <taxon>Paramagnetospirillum</taxon>
    </lineage>
</organism>
<dbReference type="Proteomes" id="UP000078428">
    <property type="component" value="Unassembled WGS sequence"/>
</dbReference>
<evidence type="ECO:0000313" key="11">
    <source>
        <dbReference type="EMBL" id="OAN44829.1"/>
    </source>
</evidence>
<gene>
    <name evidence="11" type="ORF">A6A04_08440</name>
</gene>
<dbReference type="Gene3D" id="3.30.460.10">
    <property type="entry name" value="Beta Polymerase, domain 2"/>
    <property type="match status" value="1"/>
</dbReference>
<evidence type="ECO:0000259" key="10">
    <source>
        <dbReference type="Pfam" id="PF01909"/>
    </source>
</evidence>
<keyword evidence="6" id="KW-0547">Nucleotide-binding</keyword>
<evidence type="ECO:0000256" key="1">
    <source>
        <dbReference type="ARBA" id="ARBA00001946"/>
    </source>
</evidence>
<keyword evidence="4" id="KW-0548">Nucleotidyltransferase</keyword>
<dbReference type="EMBL" id="LWQT01000109">
    <property type="protein sequence ID" value="OAN44829.1"/>
    <property type="molecule type" value="Genomic_DNA"/>
</dbReference>
<dbReference type="PANTHER" id="PTHR33571:SF19">
    <property type="entry name" value="PROTEIN ADENYLYLTRANSFERASE MJ0128-RELATED"/>
    <property type="match status" value="1"/>
</dbReference>
<dbReference type="GO" id="GO:0016779">
    <property type="term" value="F:nucleotidyltransferase activity"/>
    <property type="evidence" value="ECO:0007669"/>
    <property type="project" value="UniProtKB-KW"/>
</dbReference>
<dbReference type="InterPro" id="IPR043519">
    <property type="entry name" value="NT_sf"/>
</dbReference>
<evidence type="ECO:0000256" key="4">
    <source>
        <dbReference type="ARBA" id="ARBA00022695"/>
    </source>
</evidence>
<evidence type="ECO:0000256" key="5">
    <source>
        <dbReference type="ARBA" id="ARBA00022723"/>
    </source>
</evidence>
<dbReference type="CDD" id="cd05403">
    <property type="entry name" value="NT_KNTase_like"/>
    <property type="match status" value="1"/>
</dbReference>
<protein>
    <submittedName>
        <fullName evidence="11">DNA polymerase beta</fullName>
    </submittedName>
</protein>
<reference evidence="11 12" key="1">
    <citation type="submission" date="2016-04" db="EMBL/GenBank/DDBJ databases">
        <title>Draft genome sequence of freshwater magnetotactic bacteria Magnetospirillum marisnigri SP-1 and Magnetospirillum moscoviense BB-1.</title>
        <authorList>
            <person name="Koziaeva V."/>
            <person name="Dziuba M.V."/>
            <person name="Ivanov T.M."/>
            <person name="Kuznetsov B."/>
            <person name="Grouzdev D.S."/>
        </authorList>
    </citation>
    <scope>NUCLEOTIDE SEQUENCE [LARGE SCALE GENOMIC DNA]</scope>
    <source>
        <strain evidence="11 12">SP-1</strain>
    </source>
</reference>
<dbReference type="Pfam" id="PF01909">
    <property type="entry name" value="NTP_transf_2"/>
    <property type="match status" value="1"/>
</dbReference>
<proteinExistence type="inferred from homology"/>
<feature type="domain" description="Polymerase nucleotidyl transferase" evidence="10">
    <location>
        <begin position="15"/>
        <end position="86"/>
    </location>
</feature>
<dbReference type="GO" id="GO:0005524">
    <property type="term" value="F:ATP binding"/>
    <property type="evidence" value="ECO:0007669"/>
    <property type="project" value="UniProtKB-KW"/>
</dbReference>
<dbReference type="PANTHER" id="PTHR33571">
    <property type="entry name" value="SSL8005 PROTEIN"/>
    <property type="match status" value="1"/>
</dbReference>
<keyword evidence="5" id="KW-0479">Metal-binding</keyword>